<accession>A0A6A5Q5L0</accession>
<dbReference type="Proteomes" id="UP000800096">
    <property type="component" value="Unassembled WGS sequence"/>
</dbReference>
<organism evidence="2 3">
    <name type="scientific">Ampelomyces quisqualis</name>
    <name type="common">Powdery mildew agent</name>
    <dbReference type="NCBI Taxonomy" id="50730"/>
    <lineage>
        <taxon>Eukaryota</taxon>
        <taxon>Fungi</taxon>
        <taxon>Dikarya</taxon>
        <taxon>Ascomycota</taxon>
        <taxon>Pezizomycotina</taxon>
        <taxon>Dothideomycetes</taxon>
        <taxon>Pleosporomycetidae</taxon>
        <taxon>Pleosporales</taxon>
        <taxon>Pleosporineae</taxon>
        <taxon>Phaeosphaeriaceae</taxon>
        <taxon>Ampelomyces</taxon>
    </lineage>
</organism>
<dbReference type="EMBL" id="ML979145">
    <property type="protein sequence ID" value="KAF1911241.1"/>
    <property type="molecule type" value="Genomic_DNA"/>
</dbReference>
<evidence type="ECO:0000313" key="2">
    <source>
        <dbReference type="EMBL" id="KAF1911241.1"/>
    </source>
</evidence>
<keyword evidence="3" id="KW-1185">Reference proteome</keyword>
<protein>
    <submittedName>
        <fullName evidence="2">Uncharacterized protein</fullName>
    </submittedName>
</protein>
<reference evidence="2" key="1">
    <citation type="journal article" date="2020" name="Stud. Mycol.">
        <title>101 Dothideomycetes genomes: a test case for predicting lifestyles and emergence of pathogens.</title>
        <authorList>
            <person name="Haridas S."/>
            <person name="Albert R."/>
            <person name="Binder M."/>
            <person name="Bloem J."/>
            <person name="Labutti K."/>
            <person name="Salamov A."/>
            <person name="Andreopoulos B."/>
            <person name="Baker S."/>
            <person name="Barry K."/>
            <person name="Bills G."/>
            <person name="Bluhm B."/>
            <person name="Cannon C."/>
            <person name="Castanera R."/>
            <person name="Culley D."/>
            <person name="Daum C."/>
            <person name="Ezra D."/>
            <person name="Gonzalez J."/>
            <person name="Henrissat B."/>
            <person name="Kuo A."/>
            <person name="Liang C."/>
            <person name="Lipzen A."/>
            <person name="Lutzoni F."/>
            <person name="Magnuson J."/>
            <person name="Mondo S."/>
            <person name="Nolan M."/>
            <person name="Ohm R."/>
            <person name="Pangilinan J."/>
            <person name="Park H.-J."/>
            <person name="Ramirez L."/>
            <person name="Alfaro M."/>
            <person name="Sun H."/>
            <person name="Tritt A."/>
            <person name="Yoshinaga Y."/>
            <person name="Zwiers L.-H."/>
            <person name="Turgeon B."/>
            <person name="Goodwin S."/>
            <person name="Spatafora J."/>
            <person name="Crous P."/>
            <person name="Grigoriev I."/>
        </authorList>
    </citation>
    <scope>NUCLEOTIDE SEQUENCE</scope>
    <source>
        <strain evidence="2">HMLAC05119</strain>
    </source>
</reference>
<evidence type="ECO:0000313" key="3">
    <source>
        <dbReference type="Proteomes" id="UP000800096"/>
    </source>
</evidence>
<evidence type="ECO:0000256" key="1">
    <source>
        <dbReference type="SAM" id="MobiDB-lite"/>
    </source>
</evidence>
<feature type="compositionally biased region" description="Basic and acidic residues" evidence="1">
    <location>
        <begin position="61"/>
        <end position="71"/>
    </location>
</feature>
<name>A0A6A5Q5L0_AMPQU</name>
<feature type="compositionally biased region" description="Polar residues" evidence="1">
    <location>
        <begin position="14"/>
        <end position="55"/>
    </location>
</feature>
<gene>
    <name evidence="2" type="ORF">BDU57DRAFT_107619</name>
</gene>
<dbReference type="AlphaFoldDB" id="A0A6A5Q5L0"/>
<feature type="region of interest" description="Disordered" evidence="1">
    <location>
        <begin position="1"/>
        <end position="72"/>
    </location>
</feature>
<proteinExistence type="predicted"/>
<sequence>MSLCSNTTKKKSLRQTLRPSSQTKIWVSQKKNPNETKTPTSRSTRTMPQTPTAISSAAKLSPEKGEIKASKPEIAGVLMQQGL</sequence>